<dbReference type="InterPro" id="IPR002659">
    <property type="entry name" value="Glyco_trans_31"/>
</dbReference>
<feature type="transmembrane region" description="Helical" evidence="10">
    <location>
        <begin position="46"/>
        <end position="73"/>
    </location>
</feature>
<evidence type="ECO:0000256" key="6">
    <source>
        <dbReference type="ARBA" id="ARBA00022968"/>
    </source>
</evidence>
<keyword evidence="9 10" id="KW-0472">Membrane</keyword>
<protein>
    <recommendedName>
        <fullName evidence="10">Hexosyltransferase</fullName>
        <ecNumber evidence="10">2.4.1.-</ecNumber>
    </recommendedName>
</protein>
<evidence type="ECO:0000256" key="9">
    <source>
        <dbReference type="ARBA" id="ARBA00023136"/>
    </source>
</evidence>
<dbReference type="RefSeq" id="XP_012938065.1">
    <property type="nucleotide sequence ID" value="XM_013082611.2"/>
</dbReference>
<dbReference type="SUPFAM" id="SSF53448">
    <property type="entry name" value="Nucleotide-diphospho-sugar transferases"/>
    <property type="match status" value="1"/>
</dbReference>
<keyword evidence="7 10" id="KW-1133">Transmembrane helix</keyword>
<evidence type="ECO:0000313" key="11">
    <source>
        <dbReference type="Proteomes" id="UP000694888"/>
    </source>
</evidence>
<evidence type="ECO:0000256" key="10">
    <source>
        <dbReference type="RuleBase" id="RU363063"/>
    </source>
</evidence>
<evidence type="ECO:0000313" key="12">
    <source>
        <dbReference type="RefSeq" id="XP_005098538.1"/>
    </source>
</evidence>
<name>A0ABM0JPK0_APLCA</name>
<organism evidence="11 12">
    <name type="scientific">Aplysia californica</name>
    <name type="common">California sea hare</name>
    <dbReference type="NCBI Taxonomy" id="6500"/>
    <lineage>
        <taxon>Eukaryota</taxon>
        <taxon>Metazoa</taxon>
        <taxon>Spiralia</taxon>
        <taxon>Lophotrochozoa</taxon>
        <taxon>Mollusca</taxon>
        <taxon>Gastropoda</taxon>
        <taxon>Heterobranchia</taxon>
        <taxon>Euthyneura</taxon>
        <taxon>Tectipleura</taxon>
        <taxon>Aplysiida</taxon>
        <taxon>Aplysioidea</taxon>
        <taxon>Aplysiidae</taxon>
        <taxon>Aplysia</taxon>
    </lineage>
</organism>
<dbReference type="RefSeq" id="XP_035825694.1">
    <property type="nucleotide sequence ID" value="XM_035969801.1"/>
</dbReference>
<keyword evidence="4" id="KW-0808">Transferase</keyword>
<gene>
    <name evidence="12 13 14" type="primary">LOC101851127</name>
</gene>
<dbReference type="Pfam" id="PF01762">
    <property type="entry name" value="Galactosyl_T"/>
    <property type="match status" value="1"/>
</dbReference>
<evidence type="ECO:0000256" key="5">
    <source>
        <dbReference type="ARBA" id="ARBA00022692"/>
    </source>
</evidence>
<dbReference type="Proteomes" id="UP000694888">
    <property type="component" value="Unplaced"/>
</dbReference>
<evidence type="ECO:0000256" key="2">
    <source>
        <dbReference type="ARBA" id="ARBA00008661"/>
    </source>
</evidence>
<keyword evidence="3 10" id="KW-0328">Glycosyltransferase</keyword>
<evidence type="ECO:0000313" key="14">
    <source>
        <dbReference type="RefSeq" id="XP_035825694.1"/>
    </source>
</evidence>
<evidence type="ECO:0000256" key="3">
    <source>
        <dbReference type="ARBA" id="ARBA00022676"/>
    </source>
</evidence>
<dbReference type="InterPro" id="IPR029044">
    <property type="entry name" value="Nucleotide-diphossugar_trans"/>
</dbReference>
<keyword evidence="6 10" id="KW-0735">Signal-anchor</keyword>
<keyword evidence="5 10" id="KW-0812">Transmembrane</keyword>
<dbReference type="GeneID" id="101851127"/>
<reference evidence="12 13" key="1">
    <citation type="submission" date="2025-05" db="UniProtKB">
        <authorList>
            <consortium name="RefSeq"/>
        </authorList>
    </citation>
    <scope>IDENTIFICATION</scope>
</reference>
<dbReference type="RefSeq" id="XP_005098538.1">
    <property type="nucleotide sequence ID" value="XM_005098481.3"/>
</dbReference>
<keyword evidence="8 10" id="KW-0333">Golgi apparatus</keyword>
<evidence type="ECO:0000256" key="8">
    <source>
        <dbReference type="ARBA" id="ARBA00023034"/>
    </source>
</evidence>
<dbReference type="PANTHER" id="PTHR11214">
    <property type="entry name" value="BETA-1,3-N-ACETYLGLUCOSAMINYLTRANSFERASE"/>
    <property type="match status" value="1"/>
</dbReference>
<dbReference type="PANTHER" id="PTHR11214:SF376">
    <property type="entry name" value="HEXOSYLTRANSFERASE"/>
    <property type="match status" value="1"/>
</dbReference>
<comment type="similarity">
    <text evidence="2 10">Belongs to the glycosyltransferase 31 family.</text>
</comment>
<evidence type="ECO:0000313" key="13">
    <source>
        <dbReference type="RefSeq" id="XP_012938065.1"/>
    </source>
</evidence>
<keyword evidence="11" id="KW-1185">Reference proteome</keyword>
<comment type="subcellular location">
    <subcellularLocation>
        <location evidence="1 10">Golgi apparatus membrane</location>
        <topology evidence="1 10">Single-pass type II membrane protein</topology>
    </subcellularLocation>
</comment>
<dbReference type="Gene3D" id="3.90.550.50">
    <property type="match status" value="1"/>
</dbReference>
<evidence type="ECO:0000256" key="1">
    <source>
        <dbReference type="ARBA" id="ARBA00004323"/>
    </source>
</evidence>
<evidence type="ECO:0000256" key="4">
    <source>
        <dbReference type="ARBA" id="ARBA00022679"/>
    </source>
</evidence>
<dbReference type="EC" id="2.4.1.-" evidence="10"/>
<evidence type="ECO:0000256" key="7">
    <source>
        <dbReference type="ARBA" id="ARBA00022989"/>
    </source>
</evidence>
<sequence length="397" mass="45721">MKVKWKEFLGKLGLRSQSPPGGVFVSVNVMKSMRSPPGRNYHTSRVILRVSIWTCLFLVLFFFIVYTILLAYVDDQFHPALISPPGIVYHKRLHGKLNVDDVKSGNAGARVDQSKEVLWNSSQFYNDEPMPQCKWQTLFRLLVATSVQNKDRRDRIRETWCNPKAFGFPKHSWHCIFLVGQAKSEKLKSELYKESSQHQDMLVGNYVDTYRNLTLKIIHGFNWSINFCPSAYVVKTDDDCFVNAGLLHRFLLYHNQKTIDLYVGSVVQDREKLRVVRGDQKWSVPYSDYPEKYYPPYASGIGYVMSSDVAKRLVSGSMYIKPFANEDAYVGVVLSRIGVQFTSSSRFMLSSGGLSLCNFMYVLMLHDVSVERQRELMKKALAAPEHCKHHKPVETWE</sequence>
<proteinExistence type="inferred from homology"/>
<accession>A0ABM0JPK0</accession>